<keyword evidence="1" id="KW-0472">Membrane</keyword>
<dbReference type="EMBL" id="CAJHNH020001829">
    <property type="protein sequence ID" value="CAG5124639.1"/>
    <property type="molecule type" value="Genomic_DNA"/>
</dbReference>
<dbReference type="OrthoDB" id="6099129at2759"/>
<sequence length="128" mass="13484">GDRPAQERMGLLENAGLPESRHWASQPDSHQSALRSAILKVIPLAPSDCLECKLVGSSVMMLSGLLVLTSAVSARKRNPKLAGLNGTVYLLLCGSLFAGLQAAAFSRLFDVGPFDKHAGISVTTGKKP</sequence>
<evidence type="ECO:0000256" key="1">
    <source>
        <dbReference type="SAM" id="Phobius"/>
    </source>
</evidence>
<comment type="caution">
    <text evidence="2">The sequence shown here is derived from an EMBL/GenBank/DDBJ whole genome shotgun (WGS) entry which is preliminary data.</text>
</comment>
<keyword evidence="1" id="KW-0812">Transmembrane</keyword>
<reference evidence="2" key="1">
    <citation type="submission" date="2021-04" db="EMBL/GenBank/DDBJ databases">
        <authorList>
            <consortium name="Molecular Ecology Group"/>
        </authorList>
    </citation>
    <scope>NUCLEOTIDE SEQUENCE</scope>
</reference>
<gene>
    <name evidence="2" type="ORF">CUNI_LOCUS10197</name>
</gene>
<keyword evidence="1" id="KW-1133">Transmembrane helix</keyword>
<dbReference type="AlphaFoldDB" id="A0A8S3Z641"/>
<name>A0A8S3Z641_9EUPU</name>
<evidence type="ECO:0000313" key="3">
    <source>
        <dbReference type="Proteomes" id="UP000678393"/>
    </source>
</evidence>
<feature type="transmembrane region" description="Helical" evidence="1">
    <location>
        <begin position="86"/>
        <end position="105"/>
    </location>
</feature>
<dbReference type="Proteomes" id="UP000678393">
    <property type="component" value="Unassembled WGS sequence"/>
</dbReference>
<feature type="non-terminal residue" evidence="2">
    <location>
        <position position="128"/>
    </location>
</feature>
<protein>
    <submittedName>
        <fullName evidence="2">Uncharacterized protein</fullName>
    </submittedName>
</protein>
<keyword evidence="3" id="KW-1185">Reference proteome</keyword>
<proteinExistence type="predicted"/>
<accession>A0A8S3Z641</accession>
<organism evidence="2 3">
    <name type="scientific">Candidula unifasciata</name>
    <dbReference type="NCBI Taxonomy" id="100452"/>
    <lineage>
        <taxon>Eukaryota</taxon>
        <taxon>Metazoa</taxon>
        <taxon>Spiralia</taxon>
        <taxon>Lophotrochozoa</taxon>
        <taxon>Mollusca</taxon>
        <taxon>Gastropoda</taxon>
        <taxon>Heterobranchia</taxon>
        <taxon>Euthyneura</taxon>
        <taxon>Panpulmonata</taxon>
        <taxon>Eupulmonata</taxon>
        <taxon>Stylommatophora</taxon>
        <taxon>Helicina</taxon>
        <taxon>Helicoidea</taxon>
        <taxon>Geomitridae</taxon>
        <taxon>Candidula</taxon>
    </lineage>
</organism>
<evidence type="ECO:0000313" key="2">
    <source>
        <dbReference type="EMBL" id="CAG5124639.1"/>
    </source>
</evidence>